<comment type="caution">
    <text evidence="5">The sequence shown here is derived from an EMBL/GenBank/DDBJ whole genome shotgun (WGS) entry which is preliminary data.</text>
</comment>
<dbReference type="InterPro" id="IPR003593">
    <property type="entry name" value="AAA+_ATPase"/>
</dbReference>
<dbReference type="EMBL" id="LWQS01000038">
    <property type="protein sequence ID" value="OAN47259.1"/>
    <property type="molecule type" value="Genomic_DNA"/>
</dbReference>
<reference evidence="5 6" key="1">
    <citation type="submission" date="2016-04" db="EMBL/GenBank/DDBJ databases">
        <title>Chloroflexus islandicus sp. nov., a thermophilic filamentous anoxygenic phototrophic bacterium from geyser Strokkur (Iceland).</title>
        <authorList>
            <person name="Gaisin V.A."/>
            <person name="Kalashnikov A.M."/>
            <person name="Sukhacheva M.V."/>
            <person name="Grouzdev D.S."/>
            <person name="Ivanov T.M."/>
            <person name="Kuznetsov B."/>
            <person name="Gorlenko V.M."/>
        </authorList>
    </citation>
    <scope>NUCLEOTIDE SEQUENCE [LARGE SCALE GENOMIC DNA]</scope>
    <source>
        <strain evidence="6">isl-2</strain>
    </source>
</reference>
<dbReference type="PANTHER" id="PTHR42759">
    <property type="entry name" value="MOXR FAMILY PROTEIN"/>
    <property type="match status" value="1"/>
</dbReference>
<dbReference type="InterPro" id="IPR041628">
    <property type="entry name" value="ChlI/MoxR_AAA_lid"/>
</dbReference>
<feature type="domain" description="AAA+ ATPase" evidence="4">
    <location>
        <begin position="44"/>
        <end position="185"/>
    </location>
</feature>
<dbReference type="InterPro" id="IPR011703">
    <property type="entry name" value="ATPase_AAA-3"/>
</dbReference>
<dbReference type="PANTHER" id="PTHR42759:SF5">
    <property type="entry name" value="METHANOL DEHYDROGENASE REGULATOR"/>
    <property type="match status" value="1"/>
</dbReference>
<dbReference type="SMART" id="SM00382">
    <property type="entry name" value="AAA"/>
    <property type="match status" value="1"/>
</dbReference>
<evidence type="ECO:0000256" key="1">
    <source>
        <dbReference type="ARBA" id="ARBA00022741"/>
    </source>
</evidence>
<dbReference type="PIRSF" id="PIRSF002849">
    <property type="entry name" value="AAA_ATPase_chaperone_MoxR_prd"/>
    <property type="match status" value="1"/>
</dbReference>
<dbReference type="Gene3D" id="3.40.50.300">
    <property type="entry name" value="P-loop containing nucleotide triphosphate hydrolases"/>
    <property type="match status" value="1"/>
</dbReference>
<evidence type="ECO:0000259" key="4">
    <source>
        <dbReference type="SMART" id="SM00382"/>
    </source>
</evidence>
<keyword evidence="6" id="KW-1185">Reference proteome</keyword>
<dbReference type="SUPFAM" id="SSF52540">
    <property type="entry name" value="P-loop containing nucleoside triphosphate hydrolases"/>
    <property type="match status" value="1"/>
</dbReference>
<dbReference type="Gene3D" id="1.10.8.80">
    <property type="entry name" value="Magnesium chelatase subunit I, C-Terminal domain"/>
    <property type="match status" value="1"/>
</dbReference>
<sequence>MTLPSTSTDVRALAEFAGRVRANVARVIVGKDEAIDLLLIALLCGGHGLIEDVPGVGKTMLARALALSLGLSFRRVQCTPDLLPNDLTGVSVYRPQTGQFVFQPGPLFSHVLLVDEINRATPRTQSALLEAMGEGQVSVDGATHLLPQPFLVLATQNPIEFEGTFPLPEAQLDRFLVQVRLGYPSPAEEVQMLAALAGEHPITQLAAVVDGAQVPALQRALYGVRVAPSLREYLVRVAQALRAHPDLALAMSPRATLALFRAGQARAALAGRDYVLPDDYKALAGPVISHRLLVRPAAALRGRTAADILAEVLASVELPLE</sequence>
<name>A0A178MEU5_9CHLR</name>
<dbReference type="OrthoDB" id="9808397at2"/>
<evidence type="ECO:0000313" key="5">
    <source>
        <dbReference type="EMBL" id="OAN47259.1"/>
    </source>
</evidence>
<dbReference type="InterPro" id="IPR027417">
    <property type="entry name" value="P-loop_NTPase"/>
</dbReference>
<dbReference type="GO" id="GO:0005524">
    <property type="term" value="F:ATP binding"/>
    <property type="evidence" value="ECO:0007669"/>
    <property type="project" value="UniProtKB-KW"/>
</dbReference>
<proteinExistence type="inferred from homology"/>
<keyword evidence="2" id="KW-0067">ATP-binding</keyword>
<organism evidence="5 6">
    <name type="scientific">Chloroflexus islandicus</name>
    <dbReference type="NCBI Taxonomy" id="1707952"/>
    <lineage>
        <taxon>Bacteria</taxon>
        <taxon>Bacillati</taxon>
        <taxon>Chloroflexota</taxon>
        <taxon>Chloroflexia</taxon>
        <taxon>Chloroflexales</taxon>
        <taxon>Chloroflexineae</taxon>
        <taxon>Chloroflexaceae</taxon>
        <taxon>Chloroflexus</taxon>
    </lineage>
</organism>
<dbReference type="AlphaFoldDB" id="A0A178MEU5"/>
<evidence type="ECO:0000256" key="2">
    <source>
        <dbReference type="ARBA" id="ARBA00022840"/>
    </source>
</evidence>
<comment type="similarity">
    <text evidence="3">Belongs to the MoxR family.</text>
</comment>
<gene>
    <name evidence="5" type="ORF">A6A03_00495</name>
</gene>
<dbReference type="FunFam" id="3.40.50.300:FF:000640">
    <property type="entry name" value="MoxR family ATPase"/>
    <property type="match status" value="1"/>
</dbReference>
<dbReference type="Pfam" id="PF07726">
    <property type="entry name" value="AAA_3"/>
    <property type="match status" value="1"/>
</dbReference>
<protein>
    <submittedName>
        <fullName evidence="5">AAA family ATPase</fullName>
    </submittedName>
</protein>
<evidence type="ECO:0000313" key="6">
    <source>
        <dbReference type="Proteomes" id="UP000078287"/>
    </source>
</evidence>
<dbReference type="CDD" id="cd00009">
    <property type="entry name" value="AAA"/>
    <property type="match status" value="1"/>
</dbReference>
<dbReference type="InterPro" id="IPR050764">
    <property type="entry name" value="CbbQ/NirQ/NorQ/GpvN"/>
</dbReference>
<keyword evidence="1" id="KW-0547">Nucleotide-binding</keyword>
<dbReference type="GO" id="GO:0016887">
    <property type="term" value="F:ATP hydrolysis activity"/>
    <property type="evidence" value="ECO:0007669"/>
    <property type="project" value="InterPro"/>
</dbReference>
<dbReference type="STRING" id="1707952.A6A03_00495"/>
<dbReference type="RefSeq" id="WP_066784169.1">
    <property type="nucleotide sequence ID" value="NZ_LWQS01000038.1"/>
</dbReference>
<dbReference type="Proteomes" id="UP000078287">
    <property type="component" value="Unassembled WGS sequence"/>
</dbReference>
<evidence type="ECO:0000256" key="3">
    <source>
        <dbReference type="ARBA" id="ARBA00061607"/>
    </source>
</evidence>
<accession>A0A178MEU5</accession>
<dbReference type="Pfam" id="PF17863">
    <property type="entry name" value="AAA_lid_2"/>
    <property type="match status" value="1"/>
</dbReference>